<keyword evidence="2" id="KW-0472">Membrane</keyword>
<keyword evidence="2" id="KW-1133">Transmembrane helix</keyword>
<dbReference type="EMBL" id="CP049871">
    <property type="protein sequence ID" value="QIL02540.1"/>
    <property type="molecule type" value="Genomic_DNA"/>
</dbReference>
<dbReference type="AlphaFoldDB" id="A0A6G7ZNQ8"/>
<evidence type="ECO:0000313" key="4">
    <source>
        <dbReference type="Proteomes" id="UP000502502"/>
    </source>
</evidence>
<gene>
    <name evidence="3" type="ORF">G7078_06885</name>
</gene>
<dbReference type="PANTHER" id="PTHR37549:SF1">
    <property type="entry name" value="LIPOPROTEIN LPRI"/>
    <property type="match status" value="1"/>
</dbReference>
<sequence length="357" mass="38143">MVDIRLSQDPEPPRREPPRVEPEQPKTDRDGVDGGSPGGRQPPSQRTWWILAVVTAVLIGLLLASSVWTRSDADKDKLDTAKVDERMLAPEKQCALQSTYDLIKRELFRRAAATRGSDAAAFAKLSDYALLRVQSPILRGVDEDTQRINCEGTAVLQLPPGVKVSEGGSTLSGDIAYAVQPAADGTGNAIMLGNTDALTVPLATIGRSGAAPAAPLAVPDMDPMSVQPQQPDAPAEPSPPEPSSDSPAVQQPAPVDEPARPVVGSAKPSFNCRFARTRGEVAVCSDSGLAALDRQMASQFNNAMGRADAEQRALLTSTRSGFLAFRDRCRSDACVADTYRGRMREISDIMAGRWNGR</sequence>
<protein>
    <recommendedName>
        <fullName evidence="5">Lysozyme inhibitor LprI N-terminal domain-containing protein</fullName>
    </recommendedName>
</protein>
<keyword evidence="2" id="KW-0812">Transmembrane</keyword>
<dbReference type="InterPro" id="IPR052755">
    <property type="entry name" value="Lysozyme_Inhibitor_LprI"/>
</dbReference>
<dbReference type="Proteomes" id="UP000502502">
    <property type="component" value="Chromosome"/>
</dbReference>
<feature type="compositionally biased region" description="Basic and acidic residues" evidence="1">
    <location>
        <begin position="1"/>
        <end position="32"/>
    </location>
</feature>
<evidence type="ECO:0000256" key="2">
    <source>
        <dbReference type="SAM" id="Phobius"/>
    </source>
</evidence>
<evidence type="ECO:0000313" key="3">
    <source>
        <dbReference type="EMBL" id="QIL02540.1"/>
    </source>
</evidence>
<feature type="region of interest" description="Disordered" evidence="1">
    <location>
        <begin position="1"/>
        <end position="44"/>
    </location>
</feature>
<proteinExistence type="predicted"/>
<name>A0A6G7ZNQ8_9SPHN</name>
<accession>A0A6G7ZNQ8</accession>
<reference evidence="3 4" key="1">
    <citation type="submission" date="2020-03" db="EMBL/GenBank/DDBJ databases">
        <title>Sphingomonas sp. nov., isolated from fish.</title>
        <authorList>
            <person name="Hyun D.-W."/>
            <person name="Bae J.-W."/>
        </authorList>
    </citation>
    <scope>NUCLEOTIDE SEQUENCE [LARGE SCALE GENOMIC DNA]</scope>
    <source>
        <strain evidence="3 4">HDW15C</strain>
    </source>
</reference>
<dbReference type="GO" id="GO:0005576">
    <property type="term" value="C:extracellular region"/>
    <property type="evidence" value="ECO:0007669"/>
    <property type="project" value="TreeGrafter"/>
</dbReference>
<organism evidence="3 4">
    <name type="scientific">Sphingomonas sinipercae</name>
    <dbReference type="NCBI Taxonomy" id="2714944"/>
    <lineage>
        <taxon>Bacteria</taxon>
        <taxon>Pseudomonadati</taxon>
        <taxon>Pseudomonadota</taxon>
        <taxon>Alphaproteobacteria</taxon>
        <taxon>Sphingomonadales</taxon>
        <taxon>Sphingomonadaceae</taxon>
        <taxon>Sphingomonas</taxon>
    </lineage>
</organism>
<evidence type="ECO:0008006" key="5">
    <source>
        <dbReference type="Google" id="ProtNLM"/>
    </source>
</evidence>
<feature type="region of interest" description="Disordered" evidence="1">
    <location>
        <begin position="213"/>
        <end position="266"/>
    </location>
</feature>
<feature type="transmembrane region" description="Helical" evidence="2">
    <location>
        <begin position="48"/>
        <end position="68"/>
    </location>
</feature>
<dbReference type="RefSeq" id="WP_166094372.1">
    <property type="nucleotide sequence ID" value="NZ_CP049871.1"/>
</dbReference>
<keyword evidence="4" id="KW-1185">Reference proteome</keyword>
<dbReference type="PANTHER" id="PTHR37549">
    <property type="entry name" value="LIPOPROTEIN LPRI"/>
    <property type="match status" value="1"/>
</dbReference>
<dbReference type="KEGG" id="ssin:G7078_06885"/>
<evidence type="ECO:0000256" key="1">
    <source>
        <dbReference type="SAM" id="MobiDB-lite"/>
    </source>
</evidence>